<dbReference type="InterPro" id="IPR049142">
    <property type="entry name" value="MS_channel_1st"/>
</dbReference>
<dbReference type="GO" id="GO:0008381">
    <property type="term" value="F:mechanosensitive monoatomic ion channel activity"/>
    <property type="evidence" value="ECO:0007669"/>
    <property type="project" value="InterPro"/>
</dbReference>
<proteinExistence type="inferred from homology"/>
<evidence type="ECO:0000256" key="5">
    <source>
        <dbReference type="ARBA" id="ARBA00022989"/>
    </source>
</evidence>
<comment type="caution">
    <text evidence="11">The sequence shown here is derived from an EMBL/GenBank/DDBJ whole genome shotgun (WGS) entry which is preliminary data.</text>
</comment>
<evidence type="ECO:0000256" key="2">
    <source>
        <dbReference type="ARBA" id="ARBA00008017"/>
    </source>
</evidence>
<dbReference type="SUPFAM" id="SSF82689">
    <property type="entry name" value="Mechanosensitive channel protein MscS (YggB), C-terminal domain"/>
    <property type="match status" value="1"/>
</dbReference>
<dbReference type="SUPFAM" id="SSF50182">
    <property type="entry name" value="Sm-like ribonucleoproteins"/>
    <property type="match status" value="1"/>
</dbReference>
<evidence type="ECO:0000256" key="6">
    <source>
        <dbReference type="ARBA" id="ARBA00023136"/>
    </source>
</evidence>
<feature type="transmembrane region" description="Helical" evidence="7">
    <location>
        <begin position="62"/>
        <end position="85"/>
    </location>
</feature>
<evidence type="ECO:0000256" key="3">
    <source>
        <dbReference type="ARBA" id="ARBA00022475"/>
    </source>
</evidence>
<organism evidence="11 12">
    <name type="scientific">Arenibacter certesii</name>
    <dbReference type="NCBI Taxonomy" id="228955"/>
    <lineage>
        <taxon>Bacteria</taxon>
        <taxon>Pseudomonadati</taxon>
        <taxon>Bacteroidota</taxon>
        <taxon>Flavobacteriia</taxon>
        <taxon>Flavobacteriales</taxon>
        <taxon>Flavobacteriaceae</taxon>
        <taxon>Arenibacter</taxon>
    </lineage>
</organism>
<protein>
    <submittedName>
        <fullName evidence="11">Transporter</fullName>
    </submittedName>
</protein>
<dbReference type="RefSeq" id="WP_026812478.1">
    <property type="nucleotide sequence ID" value="NZ_BMWP01000007.1"/>
</dbReference>
<dbReference type="Pfam" id="PF00924">
    <property type="entry name" value="MS_channel_2nd"/>
    <property type="match status" value="1"/>
</dbReference>
<dbReference type="SUPFAM" id="SSF82861">
    <property type="entry name" value="Mechanosensitive channel protein MscS (YggB), transmembrane region"/>
    <property type="match status" value="1"/>
</dbReference>
<feature type="transmembrane region" description="Helical" evidence="7">
    <location>
        <begin position="21"/>
        <end position="42"/>
    </location>
</feature>
<reference evidence="11" key="2">
    <citation type="submission" date="2020-09" db="EMBL/GenBank/DDBJ databases">
        <authorList>
            <person name="Sun Q."/>
            <person name="Kim S."/>
        </authorList>
    </citation>
    <scope>NUCLEOTIDE SEQUENCE</scope>
    <source>
        <strain evidence="11">KCTC 12113</strain>
    </source>
</reference>
<dbReference type="Gene3D" id="1.10.287.1260">
    <property type="match status" value="1"/>
</dbReference>
<comment type="subcellular location">
    <subcellularLocation>
        <location evidence="1">Cell membrane</location>
        <topology evidence="1">Multi-pass membrane protein</topology>
    </subcellularLocation>
</comment>
<comment type="similarity">
    <text evidence="2">Belongs to the MscS (TC 1.A.23) family.</text>
</comment>
<keyword evidence="6 7" id="KW-0472">Membrane</keyword>
<dbReference type="InterPro" id="IPR006685">
    <property type="entry name" value="MscS_channel_2nd"/>
</dbReference>
<evidence type="ECO:0000313" key="12">
    <source>
        <dbReference type="Proteomes" id="UP000634668"/>
    </source>
</evidence>
<keyword evidence="5 7" id="KW-1133">Transmembrane helix</keyword>
<dbReference type="Pfam" id="PF21088">
    <property type="entry name" value="MS_channel_1st"/>
    <property type="match status" value="1"/>
</dbReference>
<dbReference type="PANTHER" id="PTHR30221">
    <property type="entry name" value="SMALL-CONDUCTANCE MECHANOSENSITIVE CHANNEL"/>
    <property type="match status" value="1"/>
</dbReference>
<feature type="domain" description="Mechanosensitive ion channel transmembrane helices 2/3" evidence="10">
    <location>
        <begin position="67"/>
        <end position="106"/>
    </location>
</feature>
<dbReference type="InterPro" id="IPR045275">
    <property type="entry name" value="MscS_archaea/bacteria_type"/>
</dbReference>
<evidence type="ECO:0000259" key="10">
    <source>
        <dbReference type="Pfam" id="PF21088"/>
    </source>
</evidence>
<evidence type="ECO:0000256" key="4">
    <source>
        <dbReference type="ARBA" id="ARBA00022692"/>
    </source>
</evidence>
<accession>A0A918ITC2</accession>
<feature type="domain" description="Mechanosensitive ion channel MscS C-terminal" evidence="9">
    <location>
        <begin position="181"/>
        <end position="262"/>
    </location>
</feature>
<dbReference type="Pfam" id="PF21082">
    <property type="entry name" value="MS_channel_3rd"/>
    <property type="match status" value="1"/>
</dbReference>
<dbReference type="Gene3D" id="2.30.30.60">
    <property type="match status" value="1"/>
</dbReference>
<dbReference type="InterPro" id="IPR010920">
    <property type="entry name" value="LSM_dom_sf"/>
</dbReference>
<keyword evidence="12" id="KW-1185">Reference proteome</keyword>
<feature type="domain" description="Mechanosensitive ion channel MscS" evidence="8">
    <location>
        <begin position="108"/>
        <end position="173"/>
    </location>
</feature>
<evidence type="ECO:0000313" key="11">
    <source>
        <dbReference type="EMBL" id="GGW29556.1"/>
    </source>
</evidence>
<keyword evidence="4 7" id="KW-0812">Transmembrane</keyword>
<reference evidence="11" key="1">
    <citation type="journal article" date="2014" name="Int. J. Syst. Evol. Microbiol.">
        <title>Complete genome sequence of Corynebacterium casei LMG S-19264T (=DSM 44701T), isolated from a smear-ripened cheese.</title>
        <authorList>
            <consortium name="US DOE Joint Genome Institute (JGI-PGF)"/>
            <person name="Walter F."/>
            <person name="Albersmeier A."/>
            <person name="Kalinowski J."/>
            <person name="Ruckert C."/>
        </authorList>
    </citation>
    <scope>NUCLEOTIDE SEQUENCE</scope>
    <source>
        <strain evidence="11">KCTC 12113</strain>
    </source>
</reference>
<dbReference type="EMBL" id="BMWP01000007">
    <property type="protein sequence ID" value="GGW29556.1"/>
    <property type="molecule type" value="Genomic_DNA"/>
</dbReference>
<name>A0A918ITC2_9FLAO</name>
<dbReference type="AlphaFoldDB" id="A0A918ITC2"/>
<dbReference type="InterPro" id="IPR011066">
    <property type="entry name" value="MscS_channel_C_sf"/>
</dbReference>
<dbReference type="InterPro" id="IPR023408">
    <property type="entry name" value="MscS_beta-dom_sf"/>
</dbReference>
<evidence type="ECO:0000259" key="9">
    <source>
        <dbReference type="Pfam" id="PF21082"/>
    </source>
</evidence>
<dbReference type="GO" id="GO:0005886">
    <property type="term" value="C:plasma membrane"/>
    <property type="evidence" value="ECO:0007669"/>
    <property type="project" value="UniProtKB-SubCell"/>
</dbReference>
<evidence type="ECO:0000256" key="1">
    <source>
        <dbReference type="ARBA" id="ARBA00004651"/>
    </source>
</evidence>
<dbReference type="InterPro" id="IPR008910">
    <property type="entry name" value="MSC_TM_helix"/>
</dbReference>
<keyword evidence="3" id="KW-1003">Cell membrane</keyword>
<gene>
    <name evidence="11" type="ORF">GCM10007383_13500</name>
</gene>
<dbReference type="Gene3D" id="3.30.70.100">
    <property type="match status" value="1"/>
</dbReference>
<dbReference type="Proteomes" id="UP000634668">
    <property type="component" value="Unassembled WGS sequence"/>
</dbReference>
<dbReference type="PANTHER" id="PTHR30221:SF1">
    <property type="entry name" value="SMALL-CONDUCTANCE MECHANOSENSITIVE CHANNEL"/>
    <property type="match status" value="1"/>
</dbReference>
<dbReference type="InterPro" id="IPR011014">
    <property type="entry name" value="MscS_channel_TM-2"/>
</dbReference>
<dbReference type="Pfam" id="PF05552">
    <property type="entry name" value="MS_channel_1st_1"/>
    <property type="match status" value="1"/>
</dbReference>
<evidence type="ECO:0000259" key="8">
    <source>
        <dbReference type="Pfam" id="PF00924"/>
    </source>
</evidence>
<dbReference type="InterPro" id="IPR049278">
    <property type="entry name" value="MS_channel_C"/>
</dbReference>
<evidence type="ECO:0000256" key="7">
    <source>
        <dbReference type="SAM" id="Phobius"/>
    </source>
</evidence>
<feature type="transmembrane region" description="Helical" evidence="7">
    <location>
        <begin position="91"/>
        <end position="121"/>
    </location>
</feature>
<sequence length="274" mass="30418">MDIITNYEEHWDKAVDFMWEALPSLAMAIIIYFLGSWAIKLINRLVRKFFDKADYDPSLESFLQSFISIGLKIMLFVIVITQLGVESTSLVAIIGAAGLAVGLALQGSLANFAGGVLLLLFKPFKVGDFISAQGVDGTVKEISIFTTKLTTFGNQVAIIPNGQLSNNNIINYNAQNTRRDNIIVGIGYDSNIKQAKEILLQICAEDENILKDPEPQVFVAELGDSSVNLSLRFWADTSVFWAAHFHVMEELKLRFDEAGIEIPFPQRVMHNAKA</sequence>